<accession>A0A061I4Y7</accession>
<gene>
    <name evidence="1" type="ORF">H671_4g13371</name>
</gene>
<evidence type="ECO:0000313" key="1">
    <source>
        <dbReference type="EMBL" id="ERE74528.1"/>
    </source>
</evidence>
<name>A0A061I4Y7_CRIGR</name>
<reference evidence="2" key="1">
    <citation type="journal article" date="2013" name="Nat. Biotechnol.">
        <title>Chinese hamster genome sequenced from sorted chromosomes.</title>
        <authorList>
            <person name="Brinkrolf K."/>
            <person name="Rupp O."/>
            <person name="Laux H."/>
            <person name="Kollin F."/>
            <person name="Ernst W."/>
            <person name="Linke B."/>
            <person name="Kofler R."/>
            <person name="Romand S."/>
            <person name="Hesse F."/>
            <person name="Budach W.E."/>
            <person name="Galosy S."/>
            <person name="Muller D."/>
            <person name="Noll T."/>
            <person name="Wienberg J."/>
            <person name="Jostock T."/>
            <person name="Leonard M."/>
            <person name="Grillari J."/>
            <person name="Tauch A."/>
            <person name="Goesmann A."/>
            <person name="Helk B."/>
            <person name="Mott J.E."/>
            <person name="Puhler A."/>
            <person name="Borth N."/>
        </authorList>
    </citation>
    <scope>NUCLEOTIDE SEQUENCE [LARGE SCALE GENOMIC DNA]</scope>
    <source>
        <strain evidence="2">17A/GY</strain>
    </source>
</reference>
<proteinExistence type="predicted"/>
<evidence type="ECO:0000313" key="2">
    <source>
        <dbReference type="Proteomes" id="UP000030759"/>
    </source>
</evidence>
<protein>
    <submittedName>
        <fullName evidence="1">Uncharacterized protein</fullName>
    </submittedName>
</protein>
<sequence length="173" mass="19129">MYYSRKGPEFRSQHSYRVDSNCLELQLRGSRRPLLASNIHGRNLTLGKWIPVAEEKLTVFTANGLACFHEAPPCSSALGESRVHQQELVQQEGVQVQLCGVQMHPVTPSKPTFIFGPFVQTQGCAAEVVKMNTWTRVVTQPTCASLTKVVMVIGFECGKISSFVNEESSAQKS</sequence>
<organism evidence="1 2">
    <name type="scientific">Cricetulus griseus</name>
    <name type="common">Chinese hamster</name>
    <name type="synonym">Cricetulus barabensis griseus</name>
    <dbReference type="NCBI Taxonomy" id="10029"/>
    <lineage>
        <taxon>Eukaryota</taxon>
        <taxon>Metazoa</taxon>
        <taxon>Chordata</taxon>
        <taxon>Craniata</taxon>
        <taxon>Vertebrata</taxon>
        <taxon>Euteleostomi</taxon>
        <taxon>Mammalia</taxon>
        <taxon>Eutheria</taxon>
        <taxon>Euarchontoglires</taxon>
        <taxon>Glires</taxon>
        <taxon>Rodentia</taxon>
        <taxon>Myomorpha</taxon>
        <taxon>Muroidea</taxon>
        <taxon>Cricetidae</taxon>
        <taxon>Cricetinae</taxon>
        <taxon>Cricetulus</taxon>
    </lineage>
</organism>
<dbReference type="Proteomes" id="UP000030759">
    <property type="component" value="Unassembled WGS sequence"/>
</dbReference>
<dbReference type="AlphaFoldDB" id="A0A061I4Y7"/>
<dbReference type="EMBL" id="KE675992">
    <property type="protein sequence ID" value="ERE74528.1"/>
    <property type="molecule type" value="Genomic_DNA"/>
</dbReference>